<evidence type="ECO:0000256" key="6">
    <source>
        <dbReference type="SAM" id="Phobius"/>
    </source>
</evidence>
<evidence type="ECO:0000256" key="5">
    <source>
        <dbReference type="ARBA" id="ARBA00023136"/>
    </source>
</evidence>
<dbReference type="InterPro" id="IPR022791">
    <property type="entry name" value="L-PG_synthase/AglD"/>
</dbReference>
<feature type="transmembrane region" description="Helical" evidence="6">
    <location>
        <begin position="131"/>
        <end position="152"/>
    </location>
</feature>
<comment type="subcellular location">
    <subcellularLocation>
        <location evidence="1">Cell membrane</location>
        <topology evidence="1">Multi-pass membrane protein</topology>
    </subcellularLocation>
</comment>
<accession>A0ABW1LPG5</accession>
<evidence type="ECO:0000256" key="1">
    <source>
        <dbReference type="ARBA" id="ARBA00004651"/>
    </source>
</evidence>
<evidence type="ECO:0000256" key="4">
    <source>
        <dbReference type="ARBA" id="ARBA00022989"/>
    </source>
</evidence>
<proteinExistence type="predicted"/>
<evidence type="ECO:0000313" key="8">
    <source>
        <dbReference type="Proteomes" id="UP001596135"/>
    </source>
</evidence>
<keyword evidence="2" id="KW-1003">Cell membrane</keyword>
<evidence type="ECO:0000256" key="2">
    <source>
        <dbReference type="ARBA" id="ARBA00022475"/>
    </source>
</evidence>
<keyword evidence="3 6" id="KW-0812">Transmembrane</keyword>
<dbReference type="Proteomes" id="UP001596135">
    <property type="component" value="Unassembled WGS sequence"/>
</dbReference>
<keyword evidence="4 6" id="KW-1133">Transmembrane helix</keyword>
<feature type="transmembrane region" description="Helical" evidence="6">
    <location>
        <begin position="33"/>
        <end position="54"/>
    </location>
</feature>
<comment type="caution">
    <text evidence="7">The sequence shown here is derived from an EMBL/GenBank/DDBJ whole genome shotgun (WGS) entry which is preliminary data.</text>
</comment>
<keyword evidence="8" id="KW-1185">Reference proteome</keyword>
<feature type="transmembrane region" description="Helical" evidence="6">
    <location>
        <begin position="231"/>
        <end position="264"/>
    </location>
</feature>
<dbReference type="PANTHER" id="PTHR39087">
    <property type="entry name" value="UPF0104 MEMBRANE PROTEIN MJ1595"/>
    <property type="match status" value="1"/>
</dbReference>
<feature type="transmembrane region" description="Helical" evidence="6">
    <location>
        <begin position="158"/>
        <end position="186"/>
    </location>
</feature>
<feature type="transmembrane region" description="Helical" evidence="6">
    <location>
        <begin position="311"/>
        <end position="328"/>
    </location>
</feature>
<name>A0ABW1LPG5_9ACTN</name>
<evidence type="ECO:0000313" key="7">
    <source>
        <dbReference type="EMBL" id="MFC6045162.1"/>
    </source>
</evidence>
<keyword evidence="5 6" id="KW-0472">Membrane</keyword>
<feature type="transmembrane region" description="Helical" evidence="6">
    <location>
        <begin position="75"/>
        <end position="100"/>
    </location>
</feature>
<gene>
    <name evidence="7" type="ORF">ACFPYL_18885</name>
</gene>
<dbReference type="EMBL" id="JBHSRJ010000008">
    <property type="protein sequence ID" value="MFC6045162.1"/>
    <property type="molecule type" value="Genomic_DNA"/>
</dbReference>
<dbReference type="PANTHER" id="PTHR39087:SF2">
    <property type="entry name" value="UPF0104 MEMBRANE PROTEIN MJ1595"/>
    <property type="match status" value="1"/>
</dbReference>
<organism evidence="7 8">
    <name type="scientific">Nocardioides hankookensis</name>
    <dbReference type="NCBI Taxonomy" id="443157"/>
    <lineage>
        <taxon>Bacteria</taxon>
        <taxon>Bacillati</taxon>
        <taxon>Actinomycetota</taxon>
        <taxon>Actinomycetes</taxon>
        <taxon>Propionibacteriales</taxon>
        <taxon>Nocardioidaceae</taxon>
        <taxon>Nocardioides</taxon>
    </lineage>
</organism>
<protein>
    <submittedName>
        <fullName evidence="7">Lysylphosphatidylglycerol synthase domain-containing protein</fullName>
    </submittedName>
</protein>
<evidence type="ECO:0000256" key="3">
    <source>
        <dbReference type="ARBA" id="ARBA00022692"/>
    </source>
</evidence>
<reference evidence="8" key="1">
    <citation type="journal article" date="2019" name="Int. J. Syst. Evol. Microbiol.">
        <title>The Global Catalogue of Microorganisms (GCM) 10K type strain sequencing project: providing services to taxonomists for standard genome sequencing and annotation.</title>
        <authorList>
            <consortium name="The Broad Institute Genomics Platform"/>
            <consortium name="The Broad Institute Genome Sequencing Center for Infectious Disease"/>
            <person name="Wu L."/>
            <person name="Ma J."/>
        </authorList>
    </citation>
    <scope>NUCLEOTIDE SEQUENCE [LARGE SCALE GENOMIC DNA]</scope>
    <source>
        <strain evidence="8">CCUG 54522</strain>
    </source>
</reference>
<sequence>MTTTGRWVLGVCLALALLTVVLPLATGVPWASAWTVVAAIPALELAGLVGLWALGLLSHTITLTAALPTLTHRRALTLSLTGSAVANVLPLGGAAGIALNGRMARQWGYGVDQFAAFTVITNVWDVLAKLALPLTVVPVIALATGVSIGPVLGPAMLASVGLAVACAAIVAVLSGPSVAGLVGGLLERAAHGVLRVARSSRRVRLRAALVDLQATCSAVVRARWMRLSLGMVLYTALLFALLWACLAVTGAALAPAAVLAGFAVERLLTLAGLTPGGAGVVEVGLTGALIGLGGAAASVVAGVLLYRALTYGLEIPVGGAGLAVWLWLRRRSATGPVEAVA</sequence>
<dbReference type="RefSeq" id="WP_379158161.1">
    <property type="nucleotide sequence ID" value="NZ_JBHSRJ010000008.1"/>
</dbReference>
<dbReference type="Pfam" id="PF03706">
    <property type="entry name" value="LPG_synthase_TM"/>
    <property type="match status" value="1"/>
</dbReference>